<name>A0A949JXL9_9FIRM</name>
<keyword evidence="5 8" id="KW-0812">Transmembrane</keyword>
<proteinExistence type="predicted"/>
<dbReference type="RefSeq" id="WP_238721711.1">
    <property type="nucleotide sequence ID" value="NZ_JAHQCW010000016.1"/>
</dbReference>
<evidence type="ECO:0000256" key="6">
    <source>
        <dbReference type="ARBA" id="ARBA00022989"/>
    </source>
</evidence>
<evidence type="ECO:0000256" key="5">
    <source>
        <dbReference type="ARBA" id="ARBA00022692"/>
    </source>
</evidence>
<accession>A0A949JXL9</accession>
<evidence type="ECO:0000256" key="4">
    <source>
        <dbReference type="ARBA" id="ARBA00022519"/>
    </source>
</evidence>
<feature type="transmembrane region" description="Helical" evidence="8">
    <location>
        <begin position="258"/>
        <end position="278"/>
    </location>
</feature>
<evidence type="ECO:0000256" key="3">
    <source>
        <dbReference type="ARBA" id="ARBA00022475"/>
    </source>
</evidence>
<dbReference type="Pfam" id="PF02653">
    <property type="entry name" value="BPD_transp_2"/>
    <property type="match status" value="1"/>
</dbReference>
<evidence type="ECO:0000256" key="2">
    <source>
        <dbReference type="ARBA" id="ARBA00022448"/>
    </source>
</evidence>
<evidence type="ECO:0000313" key="9">
    <source>
        <dbReference type="EMBL" id="MBU9737075.1"/>
    </source>
</evidence>
<feature type="transmembrane region" description="Helical" evidence="8">
    <location>
        <begin position="234"/>
        <end position="251"/>
    </location>
</feature>
<evidence type="ECO:0000256" key="7">
    <source>
        <dbReference type="ARBA" id="ARBA00023136"/>
    </source>
</evidence>
<dbReference type="EMBL" id="JAHQCW010000016">
    <property type="protein sequence ID" value="MBU9737075.1"/>
    <property type="molecule type" value="Genomic_DNA"/>
</dbReference>
<keyword evidence="7 8" id="KW-0472">Membrane</keyword>
<gene>
    <name evidence="9" type="ORF">KTH89_11030</name>
</gene>
<evidence type="ECO:0000256" key="1">
    <source>
        <dbReference type="ARBA" id="ARBA00004651"/>
    </source>
</evidence>
<feature type="transmembrane region" description="Helical" evidence="8">
    <location>
        <begin position="155"/>
        <end position="171"/>
    </location>
</feature>
<keyword evidence="10" id="KW-1185">Reference proteome</keyword>
<protein>
    <submittedName>
        <fullName evidence="9">ABC transporter permease</fullName>
    </submittedName>
</protein>
<dbReference type="PANTHER" id="PTHR32196:SF21">
    <property type="entry name" value="ABC TRANSPORTER PERMEASE PROTEIN YPHD-RELATED"/>
    <property type="match status" value="1"/>
</dbReference>
<feature type="transmembrane region" description="Helical" evidence="8">
    <location>
        <begin position="38"/>
        <end position="60"/>
    </location>
</feature>
<dbReference type="InterPro" id="IPR001851">
    <property type="entry name" value="ABC_transp_permease"/>
</dbReference>
<evidence type="ECO:0000313" key="10">
    <source>
        <dbReference type="Proteomes" id="UP000712157"/>
    </source>
</evidence>
<feature type="transmembrane region" description="Helical" evidence="8">
    <location>
        <begin position="108"/>
        <end position="128"/>
    </location>
</feature>
<keyword evidence="2" id="KW-0813">Transport</keyword>
<feature type="transmembrane region" description="Helical" evidence="8">
    <location>
        <begin position="7"/>
        <end position="26"/>
    </location>
</feature>
<feature type="transmembrane region" description="Helical" evidence="8">
    <location>
        <begin position="284"/>
        <end position="302"/>
    </location>
</feature>
<feature type="transmembrane region" description="Helical" evidence="8">
    <location>
        <begin position="200"/>
        <end position="222"/>
    </location>
</feature>
<comment type="caution">
    <text evidence="9">The sequence shown here is derived from an EMBL/GenBank/DDBJ whole genome shotgun (WGS) entry which is preliminary data.</text>
</comment>
<dbReference type="Proteomes" id="UP000712157">
    <property type="component" value="Unassembled WGS sequence"/>
</dbReference>
<dbReference type="GO" id="GO:0022857">
    <property type="term" value="F:transmembrane transporter activity"/>
    <property type="evidence" value="ECO:0007669"/>
    <property type="project" value="InterPro"/>
</dbReference>
<feature type="transmembrane region" description="Helical" evidence="8">
    <location>
        <begin position="72"/>
        <end position="102"/>
    </location>
</feature>
<organism evidence="9 10">
    <name type="scientific">Diplocloster agilis</name>
    <dbReference type="NCBI Taxonomy" id="2850323"/>
    <lineage>
        <taxon>Bacteria</taxon>
        <taxon>Bacillati</taxon>
        <taxon>Bacillota</taxon>
        <taxon>Clostridia</taxon>
        <taxon>Lachnospirales</taxon>
        <taxon>Lachnospiraceae</taxon>
        <taxon>Diplocloster</taxon>
    </lineage>
</organism>
<reference evidence="9" key="1">
    <citation type="submission" date="2021-06" db="EMBL/GenBank/DDBJ databases">
        <title>Description of novel taxa of the family Lachnospiraceae.</title>
        <authorList>
            <person name="Chaplin A.V."/>
            <person name="Sokolova S.R."/>
            <person name="Pikina A.P."/>
            <person name="Korzhanova M."/>
            <person name="Belova V."/>
            <person name="Korostin D."/>
            <person name="Efimov B.A."/>
        </authorList>
    </citation>
    <scope>NUCLEOTIDE SEQUENCE</scope>
    <source>
        <strain evidence="9">ASD5720</strain>
    </source>
</reference>
<dbReference type="PANTHER" id="PTHR32196">
    <property type="entry name" value="ABC TRANSPORTER PERMEASE PROTEIN YPHD-RELATED-RELATED"/>
    <property type="match status" value="1"/>
</dbReference>
<keyword evidence="3" id="KW-1003">Cell membrane</keyword>
<comment type="subcellular location">
    <subcellularLocation>
        <location evidence="1">Cell membrane</location>
        <topology evidence="1">Multi-pass membrane protein</topology>
    </subcellularLocation>
</comment>
<dbReference type="AlphaFoldDB" id="A0A949JXL9"/>
<evidence type="ECO:0000256" key="8">
    <source>
        <dbReference type="SAM" id="Phobius"/>
    </source>
</evidence>
<keyword evidence="6 8" id="KW-1133">Transmembrane helix</keyword>
<dbReference type="GO" id="GO:0005886">
    <property type="term" value="C:plasma membrane"/>
    <property type="evidence" value="ECO:0007669"/>
    <property type="project" value="UniProtKB-SubCell"/>
</dbReference>
<keyword evidence="4" id="KW-0997">Cell inner membrane</keyword>
<sequence length="315" mass="34030">MKKKFKLQNLIVPIAMPLIVFLIFFVCQPDRFGTPTGIMIMLQQSIINSVIGFGLCYNLVIDTWDFSSGSQLVLAGLLGAFAAQYFGIAGLIVVTVLVSVLLGTLTGTIYSVFKIPSIIVTIGLMLVYESAGTLFNGGASITIPPAIGFLGKSPYIFGVGILAYLLAYVLYHHTKFGYNVRAVGNGEMIAKSIGIKTMNVRFLCFVICGIFVGIASILQVSYGGAIAPKGGMDTMSMVFPPFMGVFIGQYLERYCDIMLGVFLGVFSMTMINSGLIAMGLPGTLQQVVTGLFMILFMAVSINKDKLTFRKRKEAV</sequence>